<evidence type="ECO:0000313" key="1">
    <source>
        <dbReference type="EMBL" id="SDC86916.1"/>
    </source>
</evidence>
<accession>A0A1G6Q5A2</accession>
<proteinExistence type="predicted"/>
<name>A0A1G6Q5A2_9SPHI</name>
<dbReference type="STRING" id="390242.SAMN04488024_103232"/>
<organism evidence="1 2">
    <name type="scientific">Pedobacter soli</name>
    <dbReference type="NCBI Taxonomy" id="390242"/>
    <lineage>
        <taxon>Bacteria</taxon>
        <taxon>Pseudomonadati</taxon>
        <taxon>Bacteroidota</taxon>
        <taxon>Sphingobacteriia</taxon>
        <taxon>Sphingobacteriales</taxon>
        <taxon>Sphingobacteriaceae</taxon>
        <taxon>Pedobacter</taxon>
    </lineage>
</organism>
<keyword evidence="2" id="KW-1185">Reference proteome</keyword>
<dbReference type="RefSeq" id="WP_090767144.1">
    <property type="nucleotide sequence ID" value="NZ_FMZH01000003.1"/>
</dbReference>
<protein>
    <submittedName>
        <fullName evidence="1">Uncharacterized protein</fullName>
    </submittedName>
</protein>
<dbReference type="EMBL" id="FMZH01000003">
    <property type="protein sequence ID" value="SDC86916.1"/>
    <property type="molecule type" value="Genomic_DNA"/>
</dbReference>
<dbReference type="AlphaFoldDB" id="A0A1G6Q5A2"/>
<dbReference type="Proteomes" id="UP000199455">
    <property type="component" value="Unassembled WGS sequence"/>
</dbReference>
<evidence type="ECO:0000313" key="2">
    <source>
        <dbReference type="Proteomes" id="UP000199455"/>
    </source>
</evidence>
<sequence length="299" mass="33856">MKRLLLTVQALFCLLIINCTSPIIQSFKKIQDSLERSNEGLIVMNRTKLKEIHVFDIEALSKQADSISFANADLNGLIDEYKTQITNLDLTGYNVNIAYEVISTPDFVKGALMSATSSLVEKCRKAQIDPLKKNYFDSLIYNFTRVNSDTAYFTKQFKGIPSANALVALARLQLESSEITHLCLQSIYQSLKEARPVYKKGNNLLLMKYASTEIMPVLLKCTDEPKIEHLPNRLRMVLSINEDGVITDVIFPEDNLSTSCKQLVKKKLLKMAGWEAPQILGKPIKTKYTWNISCLNWGY</sequence>
<reference evidence="2" key="1">
    <citation type="submission" date="2016-10" db="EMBL/GenBank/DDBJ databases">
        <authorList>
            <person name="Varghese N."/>
            <person name="Submissions S."/>
        </authorList>
    </citation>
    <scope>NUCLEOTIDE SEQUENCE [LARGE SCALE GENOMIC DNA]</scope>
    <source>
        <strain evidence="2">DSM 18609</strain>
    </source>
</reference>
<gene>
    <name evidence="1" type="ORF">SAMN04488024_103232</name>
</gene>